<comment type="similarity">
    <text evidence="9">Belongs to the insect chemoreceptor superfamily. Heteromeric odorant receptor channel (TC 1.A.69) family.</text>
</comment>
<feature type="transmembrane region" description="Helical" evidence="9">
    <location>
        <begin position="265"/>
        <end position="284"/>
    </location>
</feature>
<dbReference type="EMBL" id="OZ034824">
    <property type="protein sequence ID" value="CAL1674370.1"/>
    <property type="molecule type" value="Genomic_DNA"/>
</dbReference>
<protein>
    <recommendedName>
        <fullName evidence="9">Odorant receptor</fullName>
    </recommendedName>
</protein>
<dbReference type="Proteomes" id="UP001497644">
    <property type="component" value="Chromosome 1"/>
</dbReference>
<evidence type="ECO:0000256" key="6">
    <source>
        <dbReference type="ARBA" id="ARBA00023136"/>
    </source>
</evidence>
<keyword evidence="4 9" id="KW-0552">Olfaction</keyword>
<comment type="caution">
    <text evidence="9">Lacks conserved residue(s) required for the propagation of feature annotation.</text>
</comment>
<evidence type="ECO:0000256" key="3">
    <source>
        <dbReference type="ARBA" id="ARBA00022692"/>
    </source>
</evidence>
<keyword evidence="8 9" id="KW-0807">Transducer</keyword>
<accession>A0AAV2N3W5</accession>
<feature type="transmembrane region" description="Helical" evidence="9">
    <location>
        <begin position="122"/>
        <end position="139"/>
    </location>
</feature>
<feature type="transmembrane region" description="Helical" evidence="9">
    <location>
        <begin position="296"/>
        <end position="313"/>
    </location>
</feature>
<keyword evidence="3 9" id="KW-0812">Transmembrane</keyword>
<evidence type="ECO:0000256" key="5">
    <source>
        <dbReference type="ARBA" id="ARBA00022989"/>
    </source>
</evidence>
<dbReference type="GO" id="GO:0005886">
    <property type="term" value="C:plasma membrane"/>
    <property type="evidence" value="ECO:0007669"/>
    <property type="project" value="UniProtKB-SubCell"/>
</dbReference>
<dbReference type="GO" id="GO:0005549">
    <property type="term" value="F:odorant binding"/>
    <property type="evidence" value="ECO:0007669"/>
    <property type="project" value="InterPro"/>
</dbReference>
<feature type="transmembrane region" description="Helical" evidence="9">
    <location>
        <begin position="58"/>
        <end position="83"/>
    </location>
</feature>
<dbReference type="InterPro" id="IPR004117">
    <property type="entry name" value="7tm6_olfct_rcpt"/>
</dbReference>
<organism evidence="10 11">
    <name type="scientific">Lasius platythorax</name>
    <dbReference type="NCBI Taxonomy" id="488582"/>
    <lineage>
        <taxon>Eukaryota</taxon>
        <taxon>Metazoa</taxon>
        <taxon>Ecdysozoa</taxon>
        <taxon>Arthropoda</taxon>
        <taxon>Hexapoda</taxon>
        <taxon>Insecta</taxon>
        <taxon>Pterygota</taxon>
        <taxon>Neoptera</taxon>
        <taxon>Endopterygota</taxon>
        <taxon>Hymenoptera</taxon>
        <taxon>Apocrita</taxon>
        <taxon>Aculeata</taxon>
        <taxon>Formicoidea</taxon>
        <taxon>Formicidae</taxon>
        <taxon>Formicinae</taxon>
        <taxon>Lasius</taxon>
        <taxon>Lasius</taxon>
    </lineage>
</organism>
<evidence type="ECO:0000256" key="1">
    <source>
        <dbReference type="ARBA" id="ARBA00004141"/>
    </source>
</evidence>
<dbReference type="GO" id="GO:0007165">
    <property type="term" value="P:signal transduction"/>
    <property type="evidence" value="ECO:0007669"/>
    <property type="project" value="UniProtKB-KW"/>
</dbReference>
<dbReference type="AlphaFoldDB" id="A0AAV2N3W5"/>
<keyword evidence="11" id="KW-1185">Reference proteome</keyword>
<proteinExistence type="inferred from homology"/>
<evidence type="ECO:0000256" key="8">
    <source>
        <dbReference type="ARBA" id="ARBA00023224"/>
    </source>
</evidence>
<keyword evidence="6 9" id="KW-0472">Membrane</keyword>
<gene>
    <name evidence="10" type="ORF">LPLAT_LOCUS1052</name>
</gene>
<evidence type="ECO:0000256" key="4">
    <source>
        <dbReference type="ARBA" id="ARBA00022725"/>
    </source>
</evidence>
<evidence type="ECO:0000313" key="10">
    <source>
        <dbReference type="EMBL" id="CAL1674370.1"/>
    </source>
</evidence>
<feature type="transmembrane region" description="Helical" evidence="9">
    <location>
        <begin position="25"/>
        <end position="46"/>
    </location>
</feature>
<evidence type="ECO:0000256" key="2">
    <source>
        <dbReference type="ARBA" id="ARBA00022606"/>
    </source>
</evidence>
<evidence type="ECO:0000313" key="11">
    <source>
        <dbReference type="Proteomes" id="UP001497644"/>
    </source>
</evidence>
<comment type="subcellular location">
    <subcellularLocation>
        <location evidence="9">Cell membrane</location>
        <topology evidence="9">Multi-pass membrane protein</topology>
    </subcellularLocation>
    <subcellularLocation>
        <location evidence="1">Membrane</location>
        <topology evidence="1">Multi-pass membrane protein</topology>
    </subcellularLocation>
</comment>
<feature type="transmembrane region" description="Helical" evidence="9">
    <location>
        <begin position="184"/>
        <end position="206"/>
    </location>
</feature>
<dbReference type="GO" id="GO:0004984">
    <property type="term" value="F:olfactory receptor activity"/>
    <property type="evidence" value="ECO:0007669"/>
    <property type="project" value="InterPro"/>
</dbReference>
<dbReference type="PANTHER" id="PTHR21137:SF42">
    <property type="entry name" value="ODORANT RECEPTOR 83A"/>
    <property type="match status" value="1"/>
</dbReference>
<sequence length="387" mass="44743">MKRANTISRSVEIGLRFIGLWPNSTYATCYWFSYMVSIVIVQYYQYAYVFDHLKLNDLWLLMDCLSLTLAYTLACFKLLILWWNRRIFYRIVKDMDQDWRDCIVNDLYVSTMMAMADLSRRFSNIVFIIYASGAFFLSIGEHLLQSLNDINRVGNSSRELPLKMKFPFEVSESPIFECFLIGQFVYDLSIAIVVGLMNALLVTLILHVSGQIDIMRQDLAEISKREYDHSTFLIIIKDLICKHQRIIALSDNIENLYNQIALMQFLWNTLVICCTGFLIIITINTTKDISTLIKSVNYYIAITLEAFIFCYAGEFLSSKSKSIGDAVYEMLWYNMPSNDSRILLFMMLRCQKRLTITAGKVIDLTLDGFASIMKASASYVSVLNAMY</sequence>
<dbReference type="Pfam" id="PF02949">
    <property type="entry name" value="7tm_6"/>
    <property type="match status" value="1"/>
</dbReference>
<evidence type="ECO:0000256" key="7">
    <source>
        <dbReference type="ARBA" id="ARBA00023170"/>
    </source>
</evidence>
<evidence type="ECO:0000256" key="9">
    <source>
        <dbReference type="RuleBase" id="RU351113"/>
    </source>
</evidence>
<keyword evidence="2 9" id="KW-0716">Sensory transduction</keyword>
<keyword evidence="7 9" id="KW-0675">Receptor</keyword>
<reference evidence="10 11" key="1">
    <citation type="submission" date="2024-04" db="EMBL/GenBank/DDBJ databases">
        <authorList>
            <consortium name="Molecular Ecology Group"/>
        </authorList>
    </citation>
    <scope>NUCLEOTIDE SEQUENCE [LARGE SCALE GENOMIC DNA]</scope>
</reference>
<keyword evidence="5 9" id="KW-1133">Transmembrane helix</keyword>
<name>A0AAV2N3W5_9HYME</name>
<dbReference type="PANTHER" id="PTHR21137">
    <property type="entry name" value="ODORANT RECEPTOR"/>
    <property type="match status" value="1"/>
</dbReference>